<proteinExistence type="predicted"/>
<dbReference type="Gene3D" id="3.50.50.60">
    <property type="entry name" value="FAD/NAD(P)-binding domain"/>
    <property type="match status" value="1"/>
</dbReference>
<protein>
    <submittedName>
        <fullName evidence="1">Uncharacterized protein</fullName>
    </submittedName>
</protein>
<dbReference type="Gene3D" id="3.30.9.10">
    <property type="entry name" value="D-Amino Acid Oxidase, subunit A, domain 2"/>
    <property type="match status" value="1"/>
</dbReference>
<sequence>MLAGLHAVTQINFLWVSYDQHESPTIPHPHPISILKLTDKLPLSCNILIADDGIIDQSVAYHLSELNVQNIVHIEKAKVKIIEVCYVEEILIEKQRTRQSNRIAGAVISKGHIKCNVFTDCTGTWTQELGFQVSPTVRIPTQASNFPINIPTVHNPEERSYSQLLADHSVLIGGFLRQSISIFSNSVSDAFDLSRLSNNWDDFPESECEMLITGADVFISDDGLIMNESAEIDSYFVASGSNGHDIVLTDGVGKYITELMHNGNTNLNRLREIPGKQNSLKYPTYAEVLGYERPLFFKSDEVGKKGFKDISKQYTFGKARWFNTVKKEYNACRKCVATTGGVSR</sequence>
<accession>A0A814YPK9</accession>
<gene>
    <name evidence="1" type="ORF">JYZ213_LOCUS28622</name>
</gene>
<dbReference type="Gene3D" id="3.30.1360.120">
    <property type="entry name" value="Probable tRNA modification gtpase trme, domain 1"/>
    <property type="match status" value="1"/>
</dbReference>
<name>A0A814YPK9_9BILA</name>
<reference evidence="1" key="1">
    <citation type="submission" date="2021-02" db="EMBL/GenBank/DDBJ databases">
        <authorList>
            <person name="Nowell W R."/>
        </authorList>
    </citation>
    <scope>NUCLEOTIDE SEQUENCE</scope>
</reference>
<dbReference type="AlphaFoldDB" id="A0A814YPK9"/>
<dbReference type="InterPro" id="IPR036188">
    <property type="entry name" value="FAD/NAD-bd_sf"/>
</dbReference>
<evidence type="ECO:0000313" key="2">
    <source>
        <dbReference type="Proteomes" id="UP000663845"/>
    </source>
</evidence>
<organism evidence="1 2">
    <name type="scientific">Adineta steineri</name>
    <dbReference type="NCBI Taxonomy" id="433720"/>
    <lineage>
        <taxon>Eukaryota</taxon>
        <taxon>Metazoa</taxon>
        <taxon>Spiralia</taxon>
        <taxon>Gnathifera</taxon>
        <taxon>Rotifera</taxon>
        <taxon>Eurotatoria</taxon>
        <taxon>Bdelloidea</taxon>
        <taxon>Adinetida</taxon>
        <taxon>Adinetidae</taxon>
        <taxon>Adineta</taxon>
    </lineage>
</organism>
<evidence type="ECO:0000313" key="1">
    <source>
        <dbReference type="EMBL" id="CAF1232548.1"/>
    </source>
</evidence>
<comment type="caution">
    <text evidence="1">The sequence shown here is derived from an EMBL/GenBank/DDBJ whole genome shotgun (WGS) entry which is preliminary data.</text>
</comment>
<dbReference type="InterPro" id="IPR027266">
    <property type="entry name" value="TrmE/GcvT-like"/>
</dbReference>
<dbReference type="Proteomes" id="UP000663845">
    <property type="component" value="Unassembled WGS sequence"/>
</dbReference>
<dbReference type="EMBL" id="CAJNOG010000420">
    <property type="protein sequence ID" value="CAF1232548.1"/>
    <property type="molecule type" value="Genomic_DNA"/>
</dbReference>